<dbReference type="RefSeq" id="WP_088272783.1">
    <property type="nucleotide sequence ID" value="NZ_CABJEH010000003.1"/>
</dbReference>
<dbReference type="NCBIfam" id="TIGR00824">
    <property type="entry name" value="EIIA-man"/>
    <property type="match status" value="1"/>
</dbReference>
<dbReference type="EC" id="2.7.1.191" evidence="10"/>
<evidence type="ECO:0000256" key="3">
    <source>
        <dbReference type="ARBA" id="ARBA00022490"/>
    </source>
</evidence>
<evidence type="ECO:0000313" key="10">
    <source>
        <dbReference type="EMBL" id="ASB88180.1"/>
    </source>
</evidence>
<dbReference type="EMBL" id="CP021920">
    <property type="protein sequence ID" value="ASB88180.1"/>
    <property type="molecule type" value="Genomic_DNA"/>
</dbReference>
<evidence type="ECO:0000313" key="11">
    <source>
        <dbReference type="Proteomes" id="UP000196877"/>
    </source>
</evidence>
<keyword evidence="6 10" id="KW-0808">Transferase</keyword>
<evidence type="ECO:0000256" key="6">
    <source>
        <dbReference type="ARBA" id="ARBA00022679"/>
    </source>
</evidence>
<organism evidence="10 11">
    <name type="scientific">Bacillus sonorensis</name>
    <dbReference type="NCBI Taxonomy" id="119858"/>
    <lineage>
        <taxon>Bacteria</taxon>
        <taxon>Bacillati</taxon>
        <taxon>Bacillota</taxon>
        <taxon>Bacilli</taxon>
        <taxon>Bacillales</taxon>
        <taxon>Bacillaceae</taxon>
        <taxon>Bacillus</taxon>
    </lineage>
</organism>
<proteinExistence type="predicted"/>
<dbReference type="InterPro" id="IPR004701">
    <property type="entry name" value="PTS_EIIA_man-typ"/>
</dbReference>
<evidence type="ECO:0000256" key="1">
    <source>
        <dbReference type="ARBA" id="ARBA00004496"/>
    </source>
</evidence>
<sequence length="147" mass="16369">MISVIISGHGNFPLALKESSGMIFGEEDNLVAVPFLKGEGIQTLQDKYNQALKDIPEEHEVLFLVDIFGGTPYNAATPFIVKDQRIDMAAGVNLPILLEALGLRAHMPLKQLLNKLKTISQESFQVCSEHLEKMKITANHEREDELL</sequence>
<dbReference type="GO" id="GO:0016740">
    <property type="term" value="F:transferase activity"/>
    <property type="evidence" value="ECO:0007669"/>
    <property type="project" value="UniProtKB-KW"/>
</dbReference>
<dbReference type="InterPro" id="IPR013789">
    <property type="entry name" value="PTS_EIIA_man"/>
</dbReference>
<dbReference type="Proteomes" id="UP000196877">
    <property type="component" value="Chromosome"/>
</dbReference>
<dbReference type="SUPFAM" id="SSF53062">
    <property type="entry name" value="PTS system fructose IIA component-like"/>
    <property type="match status" value="1"/>
</dbReference>
<keyword evidence="4" id="KW-0597">Phosphoprotein</keyword>
<comment type="subcellular location">
    <subcellularLocation>
        <location evidence="1">Cytoplasm</location>
    </subcellularLocation>
</comment>
<evidence type="ECO:0000256" key="7">
    <source>
        <dbReference type="ARBA" id="ARBA00022683"/>
    </source>
</evidence>
<keyword evidence="2" id="KW-0813">Transport</keyword>
<reference evidence="10 11" key="1">
    <citation type="submission" date="2017-06" db="EMBL/GenBank/DDBJ databases">
        <title>Genome sequence of Bacillus sonorensis strain SRCM101395.</title>
        <authorList>
            <person name="Cho S.H."/>
        </authorList>
    </citation>
    <scope>NUCLEOTIDE SEQUENCE [LARGE SCALE GENOMIC DNA]</scope>
    <source>
        <strain evidence="10 11">SRCM101395</strain>
    </source>
</reference>
<evidence type="ECO:0000259" key="9">
    <source>
        <dbReference type="PROSITE" id="PS51096"/>
    </source>
</evidence>
<feature type="domain" description="PTS EIIA type-4" evidence="9">
    <location>
        <begin position="1"/>
        <end position="124"/>
    </location>
</feature>
<dbReference type="Pfam" id="PF03610">
    <property type="entry name" value="EIIA-man"/>
    <property type="match status" value="1"/>
</dbReference>
<dbReference type="PANTHER" id="PTHR33799">
    <property type="entry name" value="PTS PERMEASE-RELATED-RELATED"/>
    <property type="match status" value="1"/>
</dbReference>
<evidence type="ECO:0000256" key="2">
    <source>
        <dbReference type="ARBA" id="ARBA00022448"/>
    </source>
</evidence>
<dbReference type="InterPro" id="IPR033887">
    <property type="entry name" value="PTS_IIA_man"/>
</dbReference>
<evidence type="ECO:0000256" key="4">
    <source>
        <dbReference type="ARBA" id="ARBA00022553"/>
    </source>
</evidence>
<dbReference type="Gene3D" id="3.40.50.510">
    <property type="entry name" value="Phosphotransferase system, mannose-type IIA component"/>
    <property type="match status" value="1"/>
</dbReference>
<keyword evidence="11" id="KW-1185">Reference proteome</keyword>
<keyword evidence="8" id="KW-0418">Kinase</keyword>
<name>A0ABN5ABG3_9BACI</name>
<gene>
    <name evidence="10" type="primary">agaF</name>
    <name evidence="10" type="ORF">S101395_01671</name>
</gene>
<keyword evidence="3" id="KW-0963">Cytoplasm</keyword>
<dbReference type="PANTHER" id="PTHR33799:SF1">
    <property type="entry name" value="PTS SYSTEM MANNOSE-SPECIFIC EIIAB COMPONENT-RELATED"/>
    <property type="match status" value="1"/>
</dbReference>
<accession>A0ABN5ABG3</accession>
<evidence type="ECO:0000256" key="5">
    <source>
        <dbReference type="ARBA" id="ARBA00022597"/>
    </source>
</evidence>
<dbReference type="InterPro" id="IPR051471">
    <property type="entry name" value="Bacterial_PTS_sugar_comp"/>
</dbReference>
<dbReference type="CDD" id="cd00006">
    <property type="entry name" value="PTS_IIA_man"/>
    <property type="match status" value="1"/>
</dbReference>
<dbReference type="InterPro" id="IPR036662">
    <property type="entry name" value="PTS_EIIA_man-typ_sf"/>
</dbReference>
<protein>
    <submittedName>
        <fullName evidence="10">Protein-N(Pi)-phosphohistidine--sugar phosphotransferase</fullName>
        <ecNumber evidence="10">2.7.1.191</ecNumber>
    </submittedName>
</protein>
<evidence type="ECO:0000256" key="8">
    <source>
        <dbReference type="ARBA" id="ARBA00022777"/>
    </source>
</evidence>
<keyword evidence="5" id="KW-0762">Sugar transport</keyword>
<keyword evidence="7" id="KW-0598">Phosphotransferase system</keyword>
<dbReference type="PROSITE" id="PS51096">
    <property type="entry name" value="PTS_EIIA_TYPE_4"/>
    <property type="match status" value="1"/>
</dbReference>